<comment type="subcellular location">
    <subcellularLocation>
        <location evidence="1 4">Nucleus</location>
    </subcellularLocation>
</comment>
<protein>
    <recommendedName>
        <fullName evidence="4">DNA-directed RNA polymerase III subunit</fullName>
    </recommendedName>
</protein>
<comment type="similarity">
    <text evidence="2 4">Belongs to the eukaryotic RPC7 RNA polymerase subunit family.</text>
</comment>
<name>A0ABP1FTT1_9CHLO</name>
<feature type="compositionally biased region" description="Pro residues" evidence="5">
    <location>
        <begin position="27"/>
        <end position="42"/>
    </location>
</feature>
<feature type="compositionally biased region" description="Basic and acidic residues" evidence="5">
    <location>
        <begin position="131"/>
        <end position="166"/>
    </location>
</feature>
<dbReference type="EMBL" id="CAXHTA020000005">
    <property type="protein sequence ID" value="CAL5221578.1"/>
    <property type="molecule type" value="Genomic_DNA"/>
</dbReference>
<feature type="region of interest" description="Disordered" evidence="5">
    <location>
        <begin position="71"/>
        <end position="95"/>
    </location>
</feature>
<dbReference type="PIRSF" id="PIRSF000777">
    <property type="entry name" value="RNA_polIII_C31"/>
    <property type="match status" value="1"/>
</dbReference>
<feature type="compositionally biased region" description="Acidic residues" evidence="5">
    <location>
        <begin position="180"/>
        <end position="229"/>
    </location>
</feature>
<feature type="region of interest" description="Disordered" evidence="5">
    <location>
        <begin position="119"/>
        <end position="229"/>
    </location>
</feature>
<evidence type="ECO:0000313" key="6">
    <source>
        <dbReference type="EMBL" id="CAL5221578.1"/>
    </source>
</evidence>
<accession>A0ABP1FTT1</accession>
<keyword evidence="3 4" id="KW-0539">Nucleus</keyword>
<feature type="region of interest" description="Disordered" evidence="5">
    <location>
        <begin position="1"/>
        <end position="49"/>
    </location>
</feature>
<evidence type="ECO:0000256" key="3">
    <source>
        <dbReference type="ARBA" id="ARBA00023242"/>
    </source>
</evidence>
<dbReference type="InterPro" id="IPR024661">
    <property type="entry name" value="RNA_pol_III_Rpc31"/>
</dbReference>
<evidence type="ECO:0000313" key="7">
    <source>
        <dbReference type="Proteomes" id="UP001497392"/>
    </source>
</evidence>
<gene>
    <name evidence="6" type="primary">g3796</name>
    <name evidence="6" type="ORF">VP750_LOCUS3237</name>
</gene>
<organism evidence="6 7">
    <name type="scientific">Coccomyxa viridis</name>
    <dbReference type="NCBI Taxonomy" id="1274662"/>
    <lineage>
        <taxon>Eukaryota</taxon>
        <taxon>Viridiplantae</taxon>
        <taxon>Chlorophyta</taxon>
        <taxon>core chlorophytes</taxon>
        <taxon>Trebouxiophyceae</taxon>
        <taxon>Trebouxiophyceae incertae sedis</taxon>
        <taxon>Coccomyxaceae</taxon>
        <taxon>Coccomyxa</taxon>
    </lineage>
</organism>
<sequence>MAWRGRGRGRGGPPPHSSTNGADTEPEGPPPLFPEVPQPEVPPATAEDQILLQHWRSLTNAFRTSCYRIDPKAEKRKVVDDPYATSKDAGGASQKLPLTSILTLDAKYFPEELFSGAEKRAAARASTLRLPDQKKPSGEADIFERFAALEKSGARAEEGAGAERRAGGAPASREGQPGQDNEDGEEELGEEEDEEEGFNDEMDLVMNENYDDDEGYMDDDDGGDGEGIF</sequence>
<feature type="compositionally biased region" description="Low complexity" evidence="5">
    <location>
        <begin position="167"/>
        <end position="179"/>
    </location>
</feature>
<keyword evidence="7" id="KW-1185">Reference proteome</keyword>
<evidence type="ECO:0000256" key="5">
    <source>
        <dbReference type="SAM" id="MobiDB-lite"/>
    </source>
</evidence>
<dbReference type="PANTHER" id="PTHR15367:SF2">
    <property type="entry name" value="DNA-DIRECTED RNA POLYMERASE III SUBUNIT"/>
    <property type="match status" value="1"/>
</dbReference>
<comment type="subunit">
    <text evidence="4">Component of the RNA polymerase III (Pol III) complex.</text>
</comment>
<evidence type="ECO:0000256" key="4">
    <source>
        <dbReference type="PIRNR" id="PIRNR000777"/>
    </source>
</evidence>
<dbReference type="PANTHER" id="PTHR15367">
    <property type="entry name" value="DNA-DIRECTED RNA POLYMERASE III"/>
    <property type="match status" value="1"/>
</dbReference>
<reference evidence="6 7" key="1">
    <citation type="submission" date="2024-06" db="EMBL/GenBank/DDBJ databases">
        <authorList>
            <person name="Kraege A."/>
            <person name="Thomma B."/>
        </authorList>
    </citation>
    <scope>NUCLEOTIDE SEQUENCE [LARGE SCALE GENOMIC DNA]</scope>
</reference>
<dbReference type="Proteomes" id="UP001497392">
    <property type="component" value="Unassembled WGS sequence"/>
</dbReference>
<comment type="function">
    <text evidence="4">DNA-dependent RNA polymerase catalyzes the transcription of DNA into RNA using the four ribonucleoside triphosphates as substrates. Specific peripheric component of RNA polymerase III which synthesizes small RNAs, such as 5S rRNA and tRNAs.</text>
</comment>
<proteinExistence type="inferred from homology"/>
<evidence type="ECO:0000256" key="1">
    <source>
        <dbReference type="ARBA" id="ARBA00004123"/>
    </source>
</evidence>
<comment type="caution">
    <text evidence="6">The sequence shown here is derived from an EMBL/GenBank/DDBJ whole genome shotgun (WGS) entry which is preliminary data.</text>
</comment>
<feature type="compositionally biased region" description="Basic and acidic residues" evidence="5">
    <location>
        <begin position="71"/>
        <end position="80"/>
    </location>
</feature>
<evidence type="ECO:0000256" key="2">
    <source>
        <dbReference type="ARBA" id="ARBA00008352"/>
    </source>
</evidence>